<evidence type="ECO:0000256" key="1">
    <source>
        <dbReference type="ARBA" id="ARBA00022723"/>
    </source>
</evidence>
<dbReference type="SUPFAM" id="SSF50729">
    <property type="entry name" value="PH domain-like"/>
    <property type="match status" value="1"/>
</dbReference>
<keyword evidence="4" id="KW-0963">Cytoplasm</keyword>
<keyword evidence="4" id="KW-0813">Transport</keyword>
<keyword evidence="1" id="KW-0479">Metal-binding</keyword>
<dbReference type="Pfam" id="PF04157">
    <property type="entry name" value="EAP30"/>
    <property type="match status" value="1"/>
</dbReference>
<evidence type="ECO:0000313" key="7">
    <source>
        <dbReference type="Proteomes" id="UP000193986"/>
    </source>
</evidence>
<gene>
    <name evidence="6" type="ORF">BCR39DRAFT_463127</name>
</gene>
<dbReference type="GO" id="GO:0043328">
    <property type="term" value="P:protein transport to vacuole involved in ubiquitin-dependent protein catabolic process via the multivesicular body sorting pathway"/>
    <property type="evidence" value="ECO:0007669"/>
    <property type="project" value="UniProtKB-UniRule"/>
</dbReference>
<dbReference type="GO" id="GO:0031902">
    <property type="term" value="C:late endosome membrane"/>
    <property type="evidence" value="ECO:0007669"/>
    <property type="project" value="UniProtKB-UniRule"/>
</dbReference>
<protein>
    <recommendedName>
        <fullName evidence="4">Vacuolar protein-sorting-associated protein 36</fullName>
    </recommendedName>
    <alternativeName>
        <fullName evidence="4">ESCRT-II complex subunit VPS36</fullName>
    </alternativeName>
</protein>
<sequence length="467" mass="49610">MRSSPKITLSIGKPPTLVEADSEVSASWTCGVCGYVNALSPTEGVPSPAAKCGLCGVGFSTSRSSSSLPTTRSGTPQPIPAIPAINEDPDGGIACPACTFLNHASLSHCEICSTPLPSNRKRTVASVASTSAVQQNGGDVALEVVRLSFRNGGVKEAYRRLKNVLGSKSWERQVNPSNTSADSTDGAMSTPRAGAGIGVDGILQSMSLDAKSQDDDMQTAFKDLEVLMVRAGEMVRMAQSLNAKLTAQQQSSNTPSDEETTLIRTSLVQLGLPAPALTQDMVKDDRRYFDGLAKELGGLLTGRPGDRETQGLMVGRQGRGVIGLDEVWGLWMRARGVSLLPPSTLISILPFLPQHTSPQIRPLTLPSSLMVLYSPYYAPLNLLSRILALLTPSPTSIQEPSLSVIDISAHEGLPIGLAKEFIEQLETTRVHVLPGSQEASGLVRDDQAAQADGGVRWYRDIISGWPV</sequence>
<dbReference type="SMART" id="SM00547">
    <property type="entry name" value="ZnF_RBZ"/>
    <property type="match status" value="2"/>
</dbReference>
<dbReference type="InterPro" id="IPR036388">
    <property type="entry name" value="WH-like_DNA-bd_sf"/>
</dbReference>
<dbReference type="FunCoup" id="A0A1Y2BHQ6">
    <property type="interactions" value="117"/>
</dbReference>
<comment type="subcellular location">
    <subcellularLocation>
        <location evidence="4">Cytoplasm</location>
    </subcellularLocation>
    <subcellularLocation>
        <location evidence="4">Endosome</location>
    </subcellularLocation>
</comment>
<dbReference type="GO" id="GO:0032266">
    <property type="term" value="F:phosphatidylinositol-3-phosphate binding"/>
    <property type="evidence" value="ECO:0007669"/>
    <property type="project" value="UniProtKB-UniRule"/>
</dbReference>
<dbReference type="InterPro" id="IPR040608">
    <property type="entry name" value="Snf8/Vps36"/>
</dbReference>
<name>A0A1Y2BHQ6_9TREE</name>
<keyword evidence="7" id="KW-1185">Reference proteome</keyword>
<dbReference type="Proteomes" id="UP000193986">
    <property type="component" value="Unassembled WGS sequence"/>
</dbReference>
<dbReference type="GO" id="GO:0008270">
    <property type="term" value="F:zinc ion binding"/>
    <property type="evidence" value="ECO:0007669"/>
    <property type="project" value="UniProtKB-KW"/>
</dbReference>
<dbReference type="GO" id="GO:0043130">
    <property type="term" value="F:ubiquitin binding"/>
    <property type="evidence" value="ECO:0007669"/>
    <property type="project" value="UniProtKB-UniRule"/>
</dbReference>
<proteinExistence type="inferred from homology"/>
<dbReference type="AlphaFoldDB" id="A0A1Y2BHQ6"/>
<feature type="domain" description="GLUE N-terminal" evidence="5">
    <location>
        <begin position="1"/>
        <end position="177"/>
    </location>
</feature>
<evidence type="ECO:0000259" key="5">
    <source>
        <dbReference type="PROSITE" id="PS51495"/>
    </source>
</evidence>
<dbReference type="InterPro" id="IPR021648">
    <property type="entry name" value="GLUE_dom"/>
</dbReference>
<comment type="function">
    <text evidence="4">Component of the ESCRT-II complex (endosomal sorting complex required for transport II), which is required for multivesicular body (MVB) formation and sorting of endosomal cargo proteins into MVBs.</text>
</comment>
<dbReference type="Gene3D" id="1.10.10.10">
    <property type="entry name" value="Winged helix-like DNA-binding domain superfamily/Winged helix DNA-binding domain"/>
    <property type="match status" value="1"/>
</dbReference>
<dbReference type="Gene3D" id="6.10.140.260">
    <property type="match status" value="1"/>
</dbReference>
<accession>A0A1Y2BHQ6</accession>
<dbReference type="PROSITE" id="PS51495">
    <property type="entry name" value="GLUE"/>
    <property type="match status" value="1"/>
</dbReference>
<dbReference type="PANTHER" id="PTHR13128:SF12">
    <property type="entry name" value="VACUOLAR PROTEIN-SORTING-ASSOCIATED PROTEIN 36"/>
    <property type="match status" value="1"/>
</dbReference>
<comment type="similarity">
    <text evidence="4">Belongs to the VPS36 family.</text>
</comment>
<evidence type="ECO:0000256" key="4">
    <source>
        <dbReference type="RuleBase" id="RU367095"/>
    </source>
</evidence>
<comment type="caution">
    <text evidence="6">The sequence shown here is derived from an EMBL/GenBank/DDBJ whole genome shotgun (WGS) entry which is preliminary data.</text>
</comment>
<dbReference type="OrthoDB" id="271448at2759"/>
<dbReference type="InterPro" id="IPR001876">
    <property type="entry name" value="Znf_RanBP2"/>
</dbReference>
<dbReference type="STRING" id="71784.A0A1Y2BHQ6"/>
<reference evidence="6 7" key="1">
    <citation type="submission" date="2016-07" db="EMBL/GenBank/DDBJ databases">
        <title>Pervasive Adenine N6-methylation of Active Genes in Fungi.</title>
        <authorList>
            <consortium name="DOE Joint Genome Institute"/>
            <person name="Mondo S.J."/>
            <person name="Dannebaum R.O."/>
            <person name="Kuo R.C."/>
            <person name="Labutti K."/>
            <person name="Haridas S."/>
            <person name="Kuo A."/>
            <person name="Salamov A."/>
            <person name="Ahrendt S.R."/>
            <person name="Lipzen A."/>
            <person name="Sullivan W."/>
            <person name="Andreopoulos W.B."/>
            <person name="Clum A."/>
            <person name="Lindquist E."/>
            <person name="Daum C."/>
            <person name="Ramamoorthy G.K."/>
            <person name="Gryganskyi A."/>
            <person name="Culley D."/>
            <person name="Magnuson J.K."/>
            <person name="James T.Y."/>
            <person name="O'Malley M.A."/>
            <person name="Stajich J.E."/>
            <person name="Spatafora J.W."/>
            <person name="Visel A."/>
            <person name="Grigoriev I.V."/>
        </authorList>
    </citation>
    <scope>NUCLEOTIDE SEQUENCE [LARGE SCALE GENOMIC DNA]</scope>
    <source>
        <strain evidence="6 7">68-887.2</strain>
    </source>
</reference>
<keyword evidence="3" id="KW-0862">Zinc</keyword>
<keyword evidence="4" id="KW-0967">Endosome</keyword>
<organism evidence="6 7">
    <name type="scientific">Naematelia encephala</name>
    <dbReference type="NCBI Taxonomy" id="71784"/>
    <lineage>
        <taxon>Eukaryota</taxon>
        <taxon>Fungi</taxon>
        <taxon>Dikarya</taxon>
        <taxon>Basidiomycota</taxon>
        <taxon>Agaricomycotina</taxon>
        <taxon>Tremellomycetes</taxon>
        <taxon>Tremellales</taxon>
        <taxon>Naemateliaceae</taxon>
        <taxon>Naematelia</taxon>
    </lineage>
</organism>
<keyword evidence="2" id="KW-0863">Zinc-finger</keyword>
<evidence type="ECO:0000313" key="6">
    <source>
        <dbReference type="EMBL" id="ORY34057.1"/>
    </source>
</evidence>
<dbReference type="InterPro" id="IPR037855">
    <property type="entry name" value="Vps36"/>
</dbReference>
<dbReference type="InParanoid" id="A0A1Y2BHQ6"/>
<evidence type="ECO:0000256" key="3">
    <source>
        <dbReference type="ARBA" id="ARBA00022833"/>
    </source>
</evidence>
<dbReference type="GO" id="GO:0000814">
    <property type="term" value="C:ESCRT II complex"/>
    <property type="evidence" value="ECO:0007669"/>
    <property type="project" value="UniProtKB-UniRule"/>
</dbReference>
<dbReference type="EMBL" id="MCFC01000004">
    <property type="protein sequence ID" value="ORY34057.1"/>
    <property type="molecule type" value="Genomic_DNA"/>
</dbReference>
<dbReference type="Gene3D" id="2.30.30.380">
    <property type="entry name" value="Zn-finger domain of Sec23/24"/>
    <property type="match status" value="1"/>
</dbReference>
<comment type="subunit">
    <text evidence="4">Component of the endosomal sorting complex required for transport II (ESCRT-II).</text>
</comment>
<dbReference type="PANTHER" id="PTHR13128">
    <property type="entry name" value="VACUOLAR PROTEIN-SORTING-ASSOCIATED PROTEIN 36"/>
    <property type="match status" value="1"/>
</dbReference>
<evidence type="ECO:0000256" key="2">
    <source>
        <dbReference type="ARBA" id="ARBA00022771"/>
    </source>
</evidence>
<keyword evidence="4" id="KW-0653">Protein transport</keyword>